<dbReference type="InterPro" id="IPR005175">
    <property type="entry name" value="PPC_dom"/>
</dbReference>
<feature type="domain" description="PPC" evidence="1">
    <location>
        <begin position="5"/>
        <end position="139"/>
    </location>
</feature>
<comment type="caution">
    <text evidence="2">The sequence shown here is derived from an EMBL/GenBank/DDBJ whole genome shotgun (WGS) entry which is preliminary data.</text>
</comment>
<dbReference type="SUPFAM" id="SSF117856">
    <property type="entry name" value="AF0104/ALDC/Ptd012-like"/>
    <property type="match status" value="1"/>
</dbReference>
<evidence type="ECO:0000313" key="3">
    <source>
        <dbReference type="Proteomes" id="UP000177152"/>
    </source>
</evidence>
<name>A0A1G2K3S1_9BACT</name>
<reference evidence="2 3" key="1">
    <citation type="journal article" date="2016" name="Nat. Commun.">
        <title>Thousands of microbial genomes shed light on interconnected biogeochemical processes in an aquifer system.</title>
        <authorList>
            <person name="Anantharaman K."/>
            <person name="Brown C.T."/>
            <person name="Hug L.A."/>
            <person name="Sharon I."/>
            <person name="Castelle C.J."/>
            <person name="Probst A.J."/>
            <person name="Thomas B.C."/>
            <person name="Singh A."/>
            <person name="Wilkins M.J."/>
            <person name="Karaoz U."/>
            <person name="Brodie E.L."/>
            <person name="Williams K.H."/>
            <person name="Hubbard S.S."/>
            <person name="Banfield J.F."/>
        </authorList>
    </citation>
    <scope>NUCLEOTIDE SEQUENCE [LARGE SCALE GENOMIC DNA]</scope>
</reference>
<protein>
    <recommendedName>
        <fullName evidence="1">PPC domain-containing protein</fullName>
    </recommendedName>
</protein>
<dbReference type="PANTHER" id="PTHR34988:SF1">
    <property type="entry name" value="DNA-BINDING PROTEIN"/>
    <property type="match status" value="1"/>
</dbReference>
<dbReference type="Proteomes" id="UP000177152">
    <property type="component" value="Unassembled WGS sequence"/>
</dbReference>
<dbReference type="PIRSF" id="PIRSF016702">
    <property type="entry name" value="DNA_bp_PD1"/>
    <property type="match status" value="1"/>
</dbReference>
<dbReference type="AlphaFoldDB" id="A0A1G2K3S1"/>
<evidence type="ECO:0000313" key="2">
    <source>
        <dbReference type="EMBL" id="OGZ94025.1"/>
    </source>
</evidence>
<dbReference type="PANTHER" id="PTHR34988">
    <property type="entry name" value="PROTEIN, PUTATIVE-RELATED"/>
    <property type="match status" value="1"/>
</dbReference>
<dbReference type="CDD" id="cd11378">
    <property type="entry name" value="DUF296"/>
    <property type="match status" value="1"/>
</dbReference>
<dbReference type="PROSITE" id="PS51742">
    <property type="entry name" value="PPC"/>
    <property type="match status" value="1"/>
</dbReference>
<evidence type="ECO:0000259" key="1">
    <source>
        <dbReference type="PROSITE" id="PS51742"/>
    </source>
</evidence>
<dbReference type="EMBL" id="MHQC01000046">
    <property type="protein sequence ID" value="OGZ94025.1"/>
    <property type="molecule type" value="Genomic_DNA"/>
</dbReference>
<dbReference type="Gene3D" id="3.30.1330.80">
    <property type="entry name" value="Hypothetical protein, similar to alpha- acetolactate decarboxylase, domain 2"/>
    <property type="match status" value="1"/>
</dbReference>
<dbReference type="InterPro" id="IPR025707">
    <property type="entry name" value="DNA_bp_PD1"/>
</dbReference>
<dbReference type="Pfam" id="PF03479">
    <property type="entry name" value="PCC"/>
    <property type="match status" value="1"/>
</dbReference>
<organism evidence="2 3">
    <name type="scientific">Candidatus Sungbacteria bacterium RIFCSPHIGHO2_01_FULL_47_32</name>
    <dbReference type="NCBI Taxonomy" id="1802264"/>
    <lineage>
        <taxon>Bacteria</taxon>
        <taxon>Candidatus Sungiibacteriota</taxon>
    </lineage>
</organism>
<proteinExistence type="predicted"/>
<accession>A0A1G2K3S1</accession>
<gene>
    <name evidence="2" type="ORF">A2633_01010</name>
</gene>
<sequence>MKIILDKGSKYVIRFDQGEEVIETIKKICFEKNMEAGFFFGLGAARELVLSHYDIDRKQYNDTPINEDLEIAGIFGNVTRKDGEVYIHAHGSFSDKNFKTYAGHVKKVIVSGTCEIVLEMLHEPILREHDSKSGLNLLK</sequence>